<evidence type="ECO:0000259" key="4">
    <source>
        <dbReference type="Pfam" id="PF02702"/>
    </source>
</evidence>
<keyword evidence="1" id="KW-0808">Transferase</keyword>
<keyword evidence="5" id="KW-0407">Ion channel</keyword>
<evidence type="ECO:0000256" key="1">
    <source>
        <dbReference type="ARBA" id="ARBA00022679"/>
    </source>
</evidence>
<dbReference type="KEGG" id="sbf:JCM31447_16190"/>
<dbReference type="InterPro" id="IPR003852">
    <property type="entry name" value="Sig_transdc_His_kinase_KdpD_N"/>
</dbReference>
<dbReference type="GO" id="GO:0005886">
    <property type="term" value="C:plasma membrane"/>
    <property type="evidence" value="ECO:0007669"/>
    <property type="project" value="TreeGrafter"/>
</dbReference>
<proteinExistence type="predicted"/>
<dbReference type="Proteomes" id="UP000291236">
    <property type="component" value="Chromosome"/>
</dbReference>
<protein>
    <submittedName>
        <fullName evidence="5">Potassium channel histidine kinase domain-containing protein/universal stress protein</fullName>
    </submittedName>
</protein>
<name>A0A4P2VJ75_FLUSA</name>
<accession>A0A4P2VJ75</accession>
<dbReference type="SUPFAM" id="SSF52402">
    <property type="entry name" value="Adenine nucleotide alpha hydrolases-like"/>
    <property type="match status" value="1"/>
</dbReference>
<evidence type="ECO:0000313" key="6">
    <source>
        <dbReference type="Proteomes" id="UP000291236"/>
    </source>
</evidence>
<dbReference type="FunFam" id="3.40.50.300:FF:000483">
    <property type="entry name" value="Sensor histidine kinase KdpD"/>
    <property type="match status" value="1"/>
</dbReference>
<dbReference type="PANTHER" id="PTHR45569">
    <property type="entry name" value="SENSOR PROTEIN KDPD"/>
    <property type="match status" value="1"/>
</dbReference>
<reference evidence="5 6" key="1">
    <citation type="submission" date="2018-12" db="EMBL/GenBank/DDBJ databases">
        <title>Rubrispira sanarue gen. nov., sp., nov., a member of the order Silvanigrellales, isolated from a brackish lake in Hamamatsu Japan.</title>
        <authorList>
            <person name="Maejima Y."/>
            <person name="Iino T."/>
            <person name="Muraguchi Y."/>
            <person name="Fukuda K."/>
            <person name="Nojiri H."/>
            <person name="Ohkuma M."/>
            <person name="Moriuchi R."/>
            <person name="Dohra H."/>
            <person name="Kimbara K."/>
            <person name="Shintani M."/>
        </authorList>
    </citation>
    <scope>NUCLEOTIDE SEQUENCE [LARGE SCALE GENOMIC DNA]</scope>
    <source>
        <strain evidence="5 6">RF1110005</strain>
    </source>
</reference>
<organism evidence="5 6">
    <name type="scientific">Fluviispira sanaruensis</name>
    <dbReference type="NCBI Taxonomy" id="2493639"/>
    <lineage>
        <taxon>Bacteria</taxon>
        <taxon>Pseudomonadati</taxon>
        <taxon>Bdellovibrionota</taxon>
        <taxon>Oligoflexia</taxon>
        <taxon>Silvanigrellales</taxon>
        <taxon>Silvanigrellaceae</taxon>
        <taxon>Fluviispira</taxon>
    </lineage>
</organism>
<dbReference type="RefSeq" id="WP_130608501.1">
    <property type="nucleotide sequence ID" value="NZ_AP019368.1"/>
</dbReference>
<dbReference type="InterPro" id="IPR052023">
    <property type="entry name" value="Histidine_kinase_KdpD"/>
</dbReference>
<dbReference type="GO" id="GO:0005737">
    <property type="term" value="C:cytoplasm"/>
    <property type="evidence" value="ECO:0007669"/>
    <property type="project" value="UniProtKB-ARBA"/>
</dbReference>
<dbReference type="InterPro" id="IPR027417">
    <property type="entry name" value="P-loop_NTPase"/>
</dbReference>
<dbReference type="EMBL" id="AP019368">
    <property type="protein sequence ID" value="BBH53176.1"/>
    <property type="molecule type" value="Genomic_DNA"/>
</dbReference>
<dbReference type="AlphaFoldDB" id="A0A4P2VJ75"/>
<keyword evidence="5" id="KW-0406">Ion transport</keyword>
<dbReference type="SUPFAM" id="SSF52540">
    <property type="entry name" value="P-loop containing nucleoside triphosphate hydrolases"/>
    <property type="match status" value="1"/>
</dbReference>
<keyword evidence="5" id="KW-0813">Transport</keyword>
<dbReference type="GO" id="GO:0034220">
    <property type="term" value="P:monoatomic ion transmembrane transport"/>
    <property type="evidence" value="ECO:0007669"/>
    <property type="project" value="UniProtKB-KW"/>
</dbReference>
<dbReference type="Gene3D" id="3.40.50.300">
    <property type="entry name" value="P-loop containing nucleotide triphosphate hydrolases"/>
    <property type="match status" value="1"/>
</dbReference>
<dbReference type="Pfam" id="PF02702">
    <property type="entry name" value="KdpD"/>
    <property type="match status" value="1"/>
</dbReference>
<feature type="domain" description="Signal transduction histidine kinase osmosensitive K+ channel sensor N-terminal" evidence="4">
    <location>
        <begin position="12"/>
        <end position="219"/>
    </location>
</feature>
<dbReference type="PANTHER" id="PTHR45569:SF1">
    <property type="entry name" value="SENSOR PROTEIN KDPD"/>
    <property type="match status" value="1"/>
</dbReference>
<dbReference type="GO" id="GO:0000155">
    <property type="term" value="F:phosphorelay sensor kinase activity"/>
    <property type="evidence" value="ECO:0007669"/>
    <property type="project" value="InterPro"/>
</dbReference>
<evidence type="ECO:0000313" key="5">
    <source>
        <dbReference type="EMBL" id="BBH53176.1"/>
    </source>
</evidence>
<gene>
    <name evidence="5" type="ORF">JCM31447_16190</name>
</gene>
<keyword evidence="6" id="KW-1185">Reference proteome</keyword>
<keyword evidence="3" id="KW-0902">Two-component regulatory system</keyword>
<evidence type="ECO:0000256" key="2">
    <source>
        <dbReference type="ARBA" id="ARBA00022777"/>
    </source>
</evidence>
<dbReference type="OrthoDB" id="9806130at2"/>
<sequence>MKTFEEILESKRRGSLKIIIGYAAGVGKTYSMLKEAQTLKQRGFDVVIGYVEPHKRPETQALVAGLEQVELKKCVIGTNEFLEMDVEAIIKRDPQIVLVDELAHTNVVGSKNAKRYLDVLEILDAEINVISTLNVQHLESVSDRVVSATKAPVFERIPDKVLQIAQQIVMADISMEDLRERLRLGKVYDKEKVDNALANFFSYHHLAFLREICLREAAGNQFQKMQESEFGDNKTFAEEAVMVALSSDPTNAGMLIRKGTKLASRLSSRVYVTYVQKKSEDPAHIDSQLQRKIQQNFDLATKLGAEVKILSGEKISDILVNFALENKIKHAVFGKSRLTPLRERVRGSILLEFIHDAVGVDVHIINVESGGK</sequence>
<keyword evidence="2 5" id="KW-0418">Kinase</keyword>
<evidence type="ECO:0000256" key="3">
    <source>
        <dbReference type="ARBA" id="ARBA00023012"/>
    </source>
</evidence>